<gene>
    <name evidence="1" type="ORF">OED52_13945</name>
</gene>
<reference evidence="1" key="1">
    <citation type="submission" date="2022-10" db="EMBL/GenBank/DDBJ databases">
        <title>Rhodococcus ferula Z13 complete genome.</title>
        <authorList>
            <person name="Long X."/>
            <person name="Zang M."/>
        </authorList>
    </citation>
    <scope>NUCLEOTIDE SEQUENCE</scope>
    <source>
        <strain evidence="1">Z13</strain>
    </source>
</reference>
<evidence type="ECO:0000313" key="2">
    <source>
        <dbReference type="Proteomes" id="UP001156484"/>
    </source>
</evidence>
<dbReference type="Proteomes" id="UP001156484">
    <property type="component" value="Chromosome"/>
</dbReference>
<organism evidence="1 2">
    <name type="scientific">Rhodococcus sacchari</name>
    <dbReference type="NCBI Taxonomy" id="2962047"/>
    <lineage>
        <taxon>Bacteria</taxon>
        <taxon>Bacillati</taxon>
        <taxon>Actinomycetota</taxon>
        <taxon>Actinomycetes</taxon>
        <taxon>Mycobacteriales</taxon>
        <taxon>Nocardiaceae</taxon>
        <taxon>Rhodococcus</taxon>
    </lineage>
</organism>
<accession>A0ACD4DCG4</accession>
<evidence type="ECO:0000313" key="1">
    <source>
        <dbReference type="EMBL" id="UYP17774.1"/>
    </source>
</evidence>
<proteinExistence type="predicted"/>
<keyword evidence="2" id="KW-1185">Reference proteome</keyword>
<sequence length="568" mass="60850">MLGPDILGKLTGGRIPLDHALVQIKDTAASLAVLHRAGLLHFPRLDRSLRTIAAANKYGPFAGSVHTHAGEGLGTVALIDERGALTYQELEARSNALVRAWQRDGVAAGSVMGIMARNHRGLVLTMLASAKLGARLVLMNTGFAPRQLVDVAAREEVSTFVFDSEFARVAAALPETVRRYVSWSDEEVTGVPSLDEVITGVDDSTLPAPEVFGGFVLLTSGTTGTPKGAPRGRTSPFASAQFLDRVPLRPGQTMLMAAPAFHGTGVSQFALALALGQTVVMPRRFDAEKTLSLIERHGANVLVVVPTMLQRILDLGPERIAGYDTSTLRIIFAAGSSLSPDVCRRTTEAFGHVLHNLYGSTECAVATVATPEDIALAPGTAGRPPVTCHVALYDDAGRRITEPNVTGRIFVASALSFSGYTDGRDKERIDGMLSIGDIGHWDEHGLLFVDGRDDDMIVSGGENVYPLEVENLLAERPDVLDAAVVGVPDPEFGQRLRAFVVPSPDSTRDPDEIKAFVKSNLARYKVPRDVVFLDELPRNATGKLLRRVLMEMNVPATGGSRKRAATEA</sequence>
<name>A0ACD4DCG4_9NOCA</name>
<dbReference type="EMBL" id="CP107551">
    <property type="protein sequence ID" value="UYP17774.1"/>
    <property type="molecule type" value="Genomic_DNA"/>
</dbReference>
<protein>
    <submittedName>
        <fullName evidence="1">Acyl-CoA synthetase</fullName>
    </submittedName>
</protein>